<dbReference type="AlphaFoldDB" id="N9N1L9"/>
<organism evidence="2 3">
    <name type="scientific">Acinetobacter modestus</name>
    <dbReference type="NCBI Taxonomy" id="1776740"/>
    <lineage>
        <taxon>Bacteria</taxon>
        <taxon>Pseudomonadati</taxon>
        <taxon>Pseudomonadota</taxon>
        <taxon>Gammaproteobacteria</taxon>
        <taxon>Moraxellales</taxon>
        <taxon>Moraxellaceae</taxon>
        <taxon>Acinetobacter</taxon>
    </lineage>
</organism>
<dbReference type="GO" id="GO:0004519">
    <property type="term" value="F:endonuclease activity"/>
    <property type="evidence" value="ECO:0007669"/>
    <property type="project" value="InterPro"/>
</dbReference>
<dbReference type="eggNOG" id="COG1403">
    <property type="taxonomic scope" value="Bacteria"/>
</dbReference>
<evidence type="ECO:0000313" key="2">
    <source>
        <dbReference type="EMBL" id="ENW99405.1"/>
    </source>
</evidence>
<dbReference type="CDD" id="cd00085">
    <property type="entry name" value="HNHc"/>
    <property type="match status" value="1"/>
</dbReference>
<dbReference type="Pfam" id="PF01844">
    <property type="entry name" value="HNH"/>
    <property type="match status" value="1"/>
</dbReference>
<feature type="domain" description="HNH nuclease" evidence="1">
    <location>
        <begin position="127"/>
        <end position="187"/>
    </location>
</feature>
<dbReference type="GO" id="GO:0008270">
    <property type="term" value="F:zinc ion binding"/>
    <property type="evidence" value="ECO:0007669"/>
    <property type="project" value="InterPro"/>
</dbReference>
<protein>
    <recommendedName>
        <fullName evidence="1">HNH nuclease domain-containing protein</fullName>
    </recommendedName>
</protein>
<dbReference type="STRING" id="1217705.F900_02571"/>
<dbReference type="GO" id="GO:0003676">
    <property type="term" value="F:nucleic acid binding"/>
    <property type="evidence" value="ECO:0007669"/>
    <property type="project" value="InterPro"/>
</dbReference>
<sequence length="195" mass="22548">MSLSKNDIKLAMKKYDQGYRPFKFKKPRSWYVYGINSKNLYPLKYIYALATNIEPSKFNTSTPISELKKLGFNLFHEETLDEIKKFEERINESLDTSSEIRKQRLSKANKTPSQYKVEIVVFNRNPDVVAEVLLRAKGICESCNLVAPFIREKDGMPYLEVHHKIRLADGGEDTVENAVAICPNCHRKAHYGKKE</sequence>
<evidence type="ECO:0000259" key="1">
    <source>
        <dbReference type="SMART" id="SM00507"/>
    </source>
</evidence>
<accession>N9N1L9</accession>
<comment type="caution">
    <text evidence="2">The sequence shown here is derived from an EMBL/GenBank/DDBJ whole genome shotgun (WGS) entry which is preliminary data.</text>
</comment>
<reference evidence="2 3" key="1">
    <citation type="submission" date="2013-02" db="EMBL/GenBank/DDBJ databases">
        <title>The Genome Sequence of Acinetobacter sp. ANC 3862.</title>
        <authorList>
            <consortium name="The Broad Institute Genome Sequencing Platform"/>
            <consortium name="The Broad Institute Genome Sequencing Center for Infectious Disease"/>
            <person name="Cerqueira G."/>
            <person name="Feldgarden M."/>
            <person name="Courvalin P."/>
            <person name="Perichon B."/>
            <person name="Grillot-Courvalin C."/>
            <person name="Clermont D."/>
            <person name="Rocha E."/>
            <person name="Yoon E.-J."/>
            <person name="Nemec A."/>
            <person name="Walker B."/>
            <person name="Young S.K."/>
            <person name="Zeng Q."/>
            <person name="Gargeya S."/>
            <person name="Fitzgerald M."/>
            <person name="Haas B."/>
            <person name="Abouelleil A."/>
            <person name="Alvarado L."/>
            <person name="Arachchi H.M."/>
            <person name="Berlin A.M."/>
            <person name="Chapman S.B."/>
            <person name="Dewar J."/>
            <person name="Goldberg J."/>
            <person name="Griggs A."/>
            <person name="Gujja S."/>
            <person name="Hansen M."/>
            <person name="Howarth C."/>
            <person name="Imamovic A."/>
            <person name="Larimer J."/>
            <person name="McCowan C."/>
            <person name="Murphy C."/>
            <person name="Neiman D."/>
            <person name="Pearson M."/>
            <person name="Priest M."/>
            <person name="Roberts A."/>
            <person name="Saif S."/>
            <person name="Shea T."/>
            <person name="Sisk P."/>
            <person name="Sykes S."/>
            <person name="Wortman J."/>
            <person name="Nusbaum C."/>
            <person name="Birren B."/>
        </authorList>
    </citation>
    <scope>NUCLEOTIDE SEQUENCE [LARGE SCALE GENOMIC DNA]</scope>
    <source>
        <strain evidence="2 3">ANC 3862</strain>
    </source>
</reference>
<dbReference type="HOGENOM" id="CLU_114102_0_0_6"/>
<dbReference type="EMBL" id="APRP01000029">
    <property type="protein sequence ID" value="ENW99405.1"/>
    <property type="molecule type" value="Genomic_DNA"/>
</dbReference>
<dbReference type="Proteomes" id="UP000013248">
    <property type="component" value="Unassembled WGS sequence"/>
</dbReference>
<dbReference type="Gene3D" id="1.10.30.50">
    <property type="match status" value="1"/>
</dbReference>
<dbReference type="RefSeq" id="WP_005218069.1">
    <property type="nucleotide sequence ID" value="NZ_JBBCNO010000008.1"/>
</dbReference>
<proteinExistence type="predicted"/>
<name>N9N1L9_9GAMM</name>
<evidence type="ECO:0000313" key="3">
    <source>
        <dbReference type="Proteomes" id="UP000013248"/>
    </source>
</evidence>
<gene>
    <name evidence="2" type="ORF">F900_02571</name>
</gene>
<dbReference type="InterPro" id="IPR003615">
    <property type="entry name" value="HNH_nuc"/>
</dbReference>
<dbReference type="SMART" id="SM00507">
    <property type="entry name" value="HNHc"/>
    <property type="match status" value="1"/>
</dbReference>
<dbReference type="PATRIC" id="fig|1217705.3.peg.2504"/>
<dbReference type="InterPro" id="IPR002711">
    <property type="entry name" value="HNH"/>
</dbReference>